<keyword evidence="2" id="KW-1188">Viral release from host cell</keyword>
<dbReference type="InterPro" id="IPR025724">
    <property type="entry name" value="GAG-pre-integrase_dom"/>
</dbReference>
<evidence type="ECO:0000256" key="14">
    <source>
        <dbReference type="ARBA" id="ARBA00023113"/>
    </source>
</evidence>
<dbReference type="Pfam" id="PF13976">
    <property type="entry name" value="gag_pre-integrs"/>
    <property type="match status" value="1"/>
</dbReference>
<dbReference type="GO" id="GO:0006508">
    <property type="term" value="P:proteolysis"/>
    <property type="evidence" value="ECO:0007669"/>
    <property type="project" value="UniProtKB-KW"/>
</dbReference>
<dbReference type="InterPro" id="IPR036875">
    <property type="entry name" value="Znf_CCHC_sf"/>
</dbReference>
<evidence type="ECO:0000256" key="10">
    <source>
        <dbReference type="ARBA" id="ARBA00022842"/>
    </source>
</evidence>
<name>A0A8D8G7H1_CULPI</name>
<feature type="compositionally biased region" description="Low complexity" evidence="17">
    <location>
        <begin position="738"/>
        <end position="747"/>
    </location>
</feature>
<keyword evidence="10" id="KW-0460">Magnesium</keyword>
<dbReference type="SMART" id="SM00343">
    <property type="entry name" value="ZnF_C2HC"/>
    <property type="match status" value="1"/>
</dbReference>
<dbReference type="GO" id="GO:0008270">
    <property type="term" value="F:zinc ion binding"/>
    <property type="evidence" value="ECO:0007669"/>
    <property type="project" value="UniProtKB-KW"/>
</dbReference>
<dbReference type="GO" id="GO:0004519">
    <property type="term" value="F:endonuclease activity"/>
    <property type="evidence" value="ECO:0007669"/>
    <property type="project" value="UniProtKB-KW"/>
</dbReference>
<keyword evidence="6" id="KW-0547">Nucleotide-binding</keyword>
<dbReference type="InterPro" id="IPR057670">
    <property type="entry name" value="SH3_retrovirus"/>
</dbReference>
<feature type="compositionally biased region" description="Basic and acidic residues" evidence="17">
    <location>
        <begin position="240"/>
        <end position="256"/>
    </location>
</feature>
<dbReference type="Gene3D" id="3.30.420.10">
    <property type="entry name" value="Ribonuclease H-like superfamily/Ribonuclease H"/>
    <property type="match status" value="1"/>
</dbReference>
<keyword evidence="8" id="KW-0378">Hydrolase</keyword>
<evidence type="ECO:0000256" key="7">
    <source>
        <dbReference type="ARBA" id="ARBA00022759"/>
    </source>
</evidence>
<evidence type="ECO:0000256" key="3">
    <source>
        <dbReference type="ARBA" id="ARBA00022670"/>
    </source>
</evidence>
<dbReference type="GO" id="GO:0015074">
    <property type="term" value="P:DNA integration"/>
    <property type="evidence" value="ECO:0007669"/>
    <property type="project" value="UniProtKB-KW"/>
</dbReference>
<evidence type="ECO:0000256" key="16">
    <source>
        <dbReference type="PROSITE-ProRule" id="PRU00047"/>
    </source>
</evidence>
<evidence type="ECO:0000256" key="5">
    <source>
        <dbReference type="ARBA" id="ARBA00022723"/>
    </source>
</evidence>
<dbReference type="InterPro" id="IPR001878">
    <property type="entry name" value="Znf_CCHC"/>
</dbReference>
<dbReference type="PANTHER" id="PTHR42648:SF11">
    <property type="entry name" value="TRANSPOSON TY4-P GAG-POL POLYPROTEIN"/>
    <property type="match status" value="1"/>
</dbReference>
<evidence type="ECO:0000259" key="18">
    <source>
        <dbReference type="PROSITE" id="PS50158"/>
    </source>
</evidence>
<dbReference type="PANTHER" id="PTHR42648">
    <property type="entry name" value="TRANSPOSASE, PUTATIVE-RELATED"/>
    <property type="match status" value="1"/>
</dbReference>
<dbReference type="Pfam" id="PF25597">
    <property type="entry name" value="SH3_retrovirus"/>
    <property type="match status" value="1"/>
</dbReference>
<keyword evidence="12" id="KW-0695">RNA-directed DNA polymerase</keyword>
<evidence type="ECO:0000256" key="17">
    <source>
        <dbReference type="SAM" id="MobiDB-lite"/>
    </source>
</evidence>
<evidence type="ECO:0000256" key="1">
    <source>
        <dbReference type="ARBA" id="ARBA00002180"/>
    </source>
</evidence>
<dbReference type="InterPro" id="IPR001584">
    <property type="entry name" value="Integrase_cat-core"/>
</dbReference>
<dbReference type="InterPro" id="IPR012337">
    <property type="entry name" value="RNaseH-like_sf"/>
</dbReference>
<evidence type="ECO:0000256" key="15">
    <source>
        <dbReference type="ARBA" id="ARBA00023172"/>
    </source>
</evidence>
<keyword evidence="13" id="KW-0808">Transferase</keyword>
<dbReference type="InterPro" id="IPR039537">
    <property type="entry name" value="Retrotran_Ty1/copia-like"/>
</dbReference>
<evidence type="ECO:0000256" key="4">
    <source>
        <dbReference type="ARBA" id="ARBA00022722"/>
    </source>
</evidence>
<dbReference type="GO" id="GO:0003964">
    <property type="term" value="F:RNA-directed DNA polymerase activity"/>
    <property type="evidence" value="ECO:0007669"/>
    <property type="project" value="UniProtKB-KW"/>
</dbReference>
<feature type="region of interest" description="Disordered" evidence="17">
    <location>
        <begin position="233"/>
        <end position="260"/>
    </location>
</feature>
<dbReference type="GO" id="GO:0005524">
    <property type="term" value="F:ATP binding"/>
    <property type="evidence" value="ECO:0007669"/>
    <property type="project" value="UniProtKB-KW"/>
</dbReference>
<dbReference type="Pfam" id="PF22936">
    <property type="entry name" value="Pol_BBD"/>
    <property type="match status" value="1"/>
</dbReference>
<dbReference type="Pfam" id="PF00665">
    <property type="entry name" value="rve"/>
    <property type="match status" value="1"/>
</dbReference>
<dbReference type="GO" id="GO:0008233">
    <property type="term" value="F:peptidase activity"/>
    <property type="evidence" value="ECO:0007669"/>
    <property type="project" value="UniProtKB-KW"/>
</dbReference>
<proteinExistence type="predicted"/>
<feature type="domain" description="Integrase catalytic" evidence="19">
    <location>
        <begin position="480"/>
        <end position="647"/>
    </location>
</feature>
<feature type="region of interest" description="Disordered" evidence="17">
    <location>
        <begin position="841"/>
        <end position="860"/>
    </location>
</feature>
<dbReference type="GO" id="GO:0006310">
    <property type="term" value="P:DNA recombination"/>
    <property type="evidence" value="ECO:0007669"/>
    <property type="project" value="UniProtKB-KW"/>
</dbReference>
<keyword evidence="13" id="KW-0239">DNA-directed DNA polymerase</keyword>
<comment type="function">
    <text evidence="1">The aspartyl protease (PR) mediates the proteolytic cleavages of the Gag and Gag-Pol polyproteins after assembly of the VLP.</text>
</comment>
<keyword evidence="7" id="KW-0255">Endonuclease</keyword>
<evidence type="ECO:0000256" key="6">
    <source>
        <dbReference type="ARBA" id="ARBA00022741"/>
    </source>
</evidence>
<dbReference type="AlphaFoldDB" id="A0A8D8G7H1"/>
<evidence type="ECO:0000256" key="13">
    <source>
        <dbReference type="ARBA" id="ARBA00022932"/>
    </source>
</evidence>
<keyword evidence="5" id="KW-0479">Metal-binding</keyword>
<keyword evidence="3" id="KW-0645">Protease</keyword>
<keyword evidence="11" id="KW-0229">DNA integration</keyword>
<dbReference type="GO" id="GO:0003887">
    <property type="term" value="F:DNA-directed DNA polymerase activity"/>
    <property type="evidence" value="ECO:0007669"/>
    <property type="project" value="UniProtKB-KW"/>
</dbReference>
<dbReference type="Pfam" id="PF14223">
    <property type="entry name" value="Retrotran_gag_2"/>
    <property type="match status" value="1"/>
</dbReference>
<dbReference type="PROSITE" id="PS50994">
    <property type="entry name" value="INTEGRASE"/>
    <property type="match status" value="1"/>
</dbReference>
<dbReference type="PROSITE" id="PS50158">
    <property type="entry name" value="ZF_CCHC"/>
    <property type="match status" value="1"/>
</dbReference>
<evidence type="ECO:0000256" key="12">
    <source>
        <dbReference type="ARBA" id="ARBA00022918"/>
    </source>
</evidence>
<dbReference type="InterPro" id="IPR036397">
    <property type="entry name" value="RNaseH_sf"/>
</dbReference>
<evidence type="ECO:0000256" key="9">
    <source>
        <dbReference type="ARBA" id="ARBA00022840"/>
    </source>
</evidence>
<keyword evidence="4" id="KW-0540">Nuclease</keyword>
<protein>
    <submittedName>
        <fullName evidence="20">Copia protein</fullName>
    </submittedName>
</protein>
<evidence type="ECO:0000259" key="19">
    <source>
        <dbReference type="PROSITE" id="PS50994"/>
    </source>
</evidence>
<feature type="domain" description="CCHC-type" evidence="18">
    <location>
        <begin position="224"/>
        <end position="240"/>
    </location>
</feature>
<reference evidence="20" key="1">
    <citation type="submission" date="2021-05" db="EMBL/GenBank/DDBJ databases">
        <authorList>
            <person name="Alioto T."/>
            <person name="Alioto T."/>
            <person name="Gomez Garrido J."/>
        </authorList>
    </citation>
    <scope>NUCLEOTIDE SEQUENCE</scope>
</reference>
<keyword evidence="15" id="KW-0233">DNA recombination</keyword>
<dbReference type="EMBL" id="HBUE01130882">
    <property type="protein sequence ID" value="CAG6496394.1"/>
    <property type="molecule type" value="Transcribed_RNA"/>
</dbReference>
<keyword evidence="13" id="KW-0548">Nucleotidyltransferase</keyword>
<keyword evidence="14" id="KW-0917">Virion maturation</keyword>
<feature type="region of interest" description="Disordered" evidence="17">
    <location>
        <begin position="738"/>
        <end position="794"/>
    </location>
</feature>
<sequence length="860" mass="97629">MGEKVETVRIRQFDGSNFSNWSYRVLRYLKTLGLRHCIEKAAEEEDFWNVPEGDAQAAAKEVLKARRMQEDDRCANALVELVADSHLEHVKGKESPKEIWDGLCAVFERKSTTNRYLLKKQLLTMKFDEKEPLQDHFLKFDKLVRELKGAGAKMDEEDTICHLMLTMPDSYDTVTTAMSVMSDQLTMDVVRRNYLDFEAKQKGKRAEQQTEDAAFAGHSKPKFKCFSCGGVGHKKNQCPKRNDKKPEQRRKPEHKANLGSNPVSFVADVQEVAAVSSREDSRWYLDSGASEHMSNDKEMFESLQELEDPVVIQTAKAGINLLARHKGRVNVQSTVGGEMIEIAIEDVLFIPELTLNLLSLRRLENSGKKVIFYEGKIFVERDGDVVATGRQFGKLYAMDFRRRESDGQAMVSGRVCRKLELWHHRFGHLGNENLQKLVRKQMVDGMDIAEIENGAEKVICECCISGKQTREPFRKLAEKRARRPLEVVHSDVCGPVTPVTWDGNAYFVSFTDDFTHLAVVYLLKTKDEVLEKFVEYEAMATAYFGKRISRLRCDNGGEYTGHAMRRFCKSKGIQLETTVPYTPEQNGSSERLNRTVVEKVRAMLAASGLPRNLWGEAVYTAIYVLNRSPSVAVEGDVTPYEAWHGKKPDVSILRVFGSDCYAHVPKQRRKKLDSKTEKVKFMGYGPTGYRVWNGQKIFTARDVVFNELVFTKEKEENSASEERVVVEKSVVRQVEPVQQVEPARPVEPALPEDSEAESEYNTGEESAEEDEVVPVPVLTPAGPSPQRDTEGREKRTIVPPAWHADFDMTVFALCAEEYVDEIPSSVGELRKRQDWPKWEQAIQEEGYGGGQDLSRTADRS</sequence>
<evidence type="ECO:0000256" key="8">
    <source>
        <dbReference type="ARBA" id="ARBA00022801"/>
    </source>
</evidence>
<dbReference type="GO" id="GO:0003676">
    <property type="term" value="F:nucleic acid binding"/>
    <property type="evidence" value="ECO:0007669"/>
    <property type="project" value="InterPro"/>
</dbReference>
<organism evidence="20">
    <name type="scientific">Culex pipiens</name>
    <name type="common">House mosquito</name>
    <dbReference type="NCBI Taxonomy" id="7175"/>
    <lineage>
        <taxon>Eukaryota</taxon>
        <taxon>Metazoa</taxon>
        <taxon>Ecdysozoa</taxon>
        <taxon>Arthropoda</taxon>
        <taxon>Hexapoda</taxon>
        <taxon>Insecta</taxon>
        <taxon>Pterygota</taxon>
        <taxon>Neoptera</taxon>
        <taxon>Endopterygota</taxon>
        <taxon>Diptera</taxon>
        <taxon>Nematocera</taxon>
        <taxon>Culicoidea</taxon>
        <taxon>Culicidae</taxon>
        <taxon>Culicinae</taxon>
        <taxon>Culicini</taxon>
        <taxon>Culex</taxon>
        <taxon>Culex</taxon>
    </lineage>
</organism>
<dbReference type="SUPFAM" id="SSF57756">
    <property type="entry name" value="Retrovirus zinc finger-like domains"/>
    <property type="match status" value="1"/>
</dbReference>
<keyword evidence="9" id="KW-0067">ATP-binding</keyword>
<keyword evidence="16" id="KW-0862">Zinc</keyword>
<dbReference type="InterPro" id="IPR054722">
    <property type="entry name" value="PolX-like_BBD"/>
</dbReference>
<evidence type="ECO:0000256" key="2">
    <source>
        <dbReference type="ARBA" id="ARBA00022612"/>
    </source>
</evidence>
<evidence type="ECO:0000313" key="20">
    <source>
        <dbReference type="EMBL" id="CAG6496394.1"/>
    </source>
</evidence>
<evidence type="ECO:0000256" key="11">
    <source>
        <dbReference type="ARBA" id="ARBA00022908"/>
    </source>
</evidence>
<accession>A0A8D8G7H1</accession>
<dbReference type="SUPFAM" id="SSF53098">
    <property type="entry name" value="Ribonuclease H-like"/>
    <property type="match status" value="1"/>
</dbReference>
<keyword evidence="16" id="KW-0863">Zinc-finger</keyword>